<name>A0ACC1T5W0_9APHY</name>
<evidence type="ECO:0000313" key="2">
    <source>
        <dbReference type="Proteomes" id="UP001148662"/>
    </source>
</evidence>
<dbReference type="EMBL" id="JANHOG010000522">
    <property type="protein sequence ID" value="KAJ3553575.1"/>
    <property type="molecule type" value="Genomic_DNA"/>
</dbReference>
<protein>
    <submittedName>
        <fullName evidence="1">Uncharacterized protein</fullName>
    </submittedName>
</protein>
<gene>
    <name evidence="1" type="ORF">NM688_g3536</name>
</gene>
<reference evidence="1" key="1">
    <citation type="submission" date="2022-07" db="EMBL/GenBank/DDBJ databases">
        <title>Genome Sequence of Phlebia brevispora.</title>
        <authorList>
            <person name="Buettner E."/>
        </authorList>
    </citation>
    <scope>NUCLEOTIDE SEQUENCE</scope>
    <source>
        <strain evidence="1">MPL23</strain>
    </source>
</reference>
<sequence>MTRTNDSNAHLRYRSFSRGTYTATVPWGSTTLGRIGVITFLILATNVFTAFAANTSERAMSPSEVAQDSFGQTILSASLSDKFALNTSGWRVSVVQYVLGPFPIHAREQHFLSPAYPLNLSEKIDYSTRWPSSYADNGEVGWAKAVSENGHLAVSFPEIRWTSLRASEGWAALQHHTVLRTSVTVYPPTASDEEVEGAPHLLIDVKQGSFFTVLPSWDSSPSDRIDATPRWYAGNIYSMNAAPTQIVPLPTSPAIDQPTTYDLFISGDYEIRLFGDPTARHAQVPELLVDFVVDLENATEQLKLVPSHHVVPDFVDGWAFGQFIGIGLRSLGGWWTVERAILDDAEKEAMAIVLFRDCHIAPMQTKIITIVLRQTSVFFKSEINLKLSVTSSSSVTTTIPVKIHLTQSALWNETDATPIIATCLYEIASPTAFVAIPPVHSSTDPTVNQPPILNLHGAGVDLLGHALWDCAPPRHDRSWVIAPTGRTAWGLDWHGPSTKDAWNTVEALSNILSGHPAWFPWSFAGSSRVIVVGHSNGGQGTWYITSRYPDKVLSAVPAAAYMKSQAYVPLVQSRSAHFIDPALRAILESSLTPDDNDLFVTNLVDTPILAIHGGDDENVPVWHTRALVDTLKTWRRDADVQYQEDPHQPHCYSTVFDNAKVKTFINRTITQSQESTPNTKPWKFTLTVAIPSESDSLHGFRILNLEVPGRLGRLTVEERDGALHITSRNILAFSIPNDAGSLHSNDEEMLIGVDGQFLSITLDSPHESQKALFIVKKEGIWEVFRDAPGLVPQITGRMSLVLNSRAAILLVIPQRTNPTFLNAALRLSHNLNVYHKLDTDIIDAAEATLRLHRGLLSSTSNMVLLGGADNTFTRDSLALLKTPFQLQDGVLHLRNRPLDADSTALFLHPHPISTTALMLVMFTSDAAGLERALRLFPIRTGVTVPDWIILSPKTDTMGAGGVTAAGVWGVNWSWNEGMSSF</sequence>
<proteinExistence type="predicted"/>
<evidence type="ECO:0000313" key="1">
    <source>
        <dbReference type="EMBL" id="KAJ3553575.1"/>
    </source>
</evidence>
<comment type="caution">
    <text evidence="1">The sequence shown here is derived from an EMBL/GenBank/DDBJ whole genome shotgun (WGS) entry which is preliminary data.</text>
</comment>
<keyword evidence="2" id="KW-1185">Reference proteome</keyword>
<organism evidence="1 2">
    <name type="scientific">Phlebia brevispora</name>
    <dbReference type="NCBI Taxonomy" id="194682"/>
    <lineage>
        <taxon>Eukaryota</taxon>
        <taxon>Fungi</taxon>
        <taxon>Dikarya</taxon>
        <taxon>Basidiomycota</taxon>
        <taxon>Agaricomycotina</taxon>
        <taxon>Agaricomycetes</taxon>
        <taxon>Polyporales</taxon>
        <taxon>Meruliaceae</taxon>
        <taxon>Phlebia</taxon>
    </lineage>
</organism>
<accession>A0ACC1T5W0</accession>
<dbReference type="Proteomes" id="UP001148662">
    <property type="component" value="Unassembled WGS sequence"/>
</dbReference>